<keyword evidence="1" id="KW-0812">Transmembrane</keyword>
<protein>
    <submittedName>
        <fullName evidence="2">Uncharacterized protein</fullName>
    </submittedName>
</protein>
<reference evidence="2 3" key="1">
    <citation type="submission" date="2019-05" db="EMBL/GenBank/DDBJ databases">
        <title>Draft genome sequence of Actinomadura geliboluensis A8036.</title>
        <authorList>
            <person name="Saricaoglu S."/>
            <person name="Isik K."/>
        </authorList>
    </citation>
    <scope>NUCLEOTIDE SEQUENCE [LARGE SCALE GENOMIC DNA]</scope>
    <source>
        <strain evidence="2 3">A8036</strain>
    </source>
</reference>
<evidence type="ECO:0000313" key="3">
    <source>
        <dbReference type="Proteomes" id="UP000305238"/>
    </source>
</evidence>
<keyword evidence="1" id="KW-1133">Transmembrane helix</keyword>
<organism evidence="2 3">
    <name type="scientific">Actinomadura geliboluensis</name>
    <dbReference type="NCBI Taxonomy" id="882440"/>
    <lineage>
        <taxon>Bacteria</taxon>
        <taxon>Bacillati</taxon>
        <taxon>Actinomycetota</taxon>
        <taxon>Actinomycetes</taxon>
        <taxon>Streptosporangiales</taxon>
        <taxon>Thermomonosporaceae</taxon>
        <taxon>Actinomadura</taxon>
    </lineage>
</organism>
<feature type="transmembrane region" description="Helical" evidence="1">
    <location>
        <begin position="36"/>
        <end position="54"/>
    </location>
</feature>
<dbReference type="AlphaFoldDB" id="A0A5S4GL63"/>
<comment type="caution">
    <text evidence="2">The sequence shown here is derived from an EMBL/GenBank/DDBJ whole genome shotgun (WGS) entry which is preliminary data.</text>
</comment>
<dbReference type="Proteomes" id="UP000305238">
    <property type="component" value="Unassembled WGS sequence"/>
</dbReference>
<keyword evidence="1" id="KW-0472">Membrane</keyword>
<dbReference type="EMBL" id="VCKZ01000238">
    <property type="protein sequence ID" value="TMR33264.1"/>
    <property type="molecule type" value="Genomic_DNA"/>
</dbReference>
<dbReference type="OrthoDB" id="9972607at2"/>
<keyword evidence="3" id="KW-1185">Reference proteome</keyword>
<name>A0A5S4GL63_9ACTN</name>
<accession>A0A5S4GL63</accession>
<proteinExistence type="predicted"/>
<sequence>MNKNTVRRALFTLTVLYGLVIALLSALDVPAVGVVASLGAVLIGLGWGCSGMVARRDPQS</sequence>
<evidence type="ECO:0000313" key="2">
    <source>
        <dbReference type="EMBL" id="TMR33264.1"/>
    </source>
</evidence>
<evidence type="ECO:0000256" key="1">
    <source>
        <dbReference type="SAM" id="Phobius"/>
    </source>
</evidence>
<dbReference type="RefSeq" id="WP_138639437.1">
    <property type="nucleotide sequence ID" value="NZ_JASWDG010000150.1"/>
</dbReference>
<gene>
    <name evidence="2" type="ORF">ETD96_27725</name>
</gene>